<name>A0AAD7ZDR5_DIPPU</name>
<organism evidence="5 6">
    <name type="scientific">Diploptera punctata</name>
    <name type="common">Pacific beetle cockroach</name>
    <dbReference type="NCBI Taxonomy" id="6984"/>
    <lineage>
        <taxon>Eukaryota</taxon>
        <taxon>Metazoa</taxon>
        <taxon>Ecdysozoa</taxon>
        <taxon>Arthropoda</taxon>
        <taxon>Hexapoda</taxon>
        <taxon>Insecta</taxon>
        <taxon>Pterygota</taxon>
        <taxon>Neoptera</taxon>
        <taxon>Polyneoptera</taxon>
        <taxon>Dictyoptera</taxon>
        <taxon>Blattodea</taxon>
        <taxon>Blaberoidea</taxon>
        <taxon>Blaberidae</taxon>
        <taxon>Diplopterinae</taxon>
        <taxon>Diploptera</taxon>
    </lineage>
</organism>
<dbReference type="GO" id="GO:0019915">
    <property type="term" value="P:lipid storage"/>
    <property type="evidence" value="ECO:0007669"/>
    <property type="project" value="TreeGrafter"/>
</dbReference>
<feature type="compositionally biased region" description="Low complexity" evidence="4">
    <location>
        <begin position="1"/>
        <end position="17"/>
    </location>
</feature>
<evidence type="ECO:0000256" key="1">
    <source>
        <dbReference type="ARBA" id="ARBA00004502"/>
    </source>
</evidence>
<evidence type="ECO:0000256" key="2">
    <source>
        <dbReference type="ARBA" id="ARBA00006311"/>
    </source>
</evidence>
<reference evidence="5" key="1">
    <citation type="journal article" date="2023" name="IScience">
        <title>Live-bearing cockroach genome reveals convergent evolutionary mechanisms linked to viviparity in insects and beyond.</title>
        <authorList>
            <person name="Fouks B."/>
            <person name="Harrison M.C."/>
            <person name="Mikhailova A.A."/>
            <person name="Marchal E."/>
            <person name="English S."/>
            <person name="Carruthers M."/>
            <person name="Jennings E.C."/>
            <person name="Chiamaka E.L."/>
            <person name="Frigard R.A."/>
            <person name="Pippel M."/>
            <person name="Attardo G.M."/>
            <person name="Benoit J.B."/>
            <person name="Bornberg-Bauer E."/>
            <person name="Tobe S.S."/>
        </authorList>
    </citation>
    <scope>NUCLEOTIDE SEQUENCE</scope>
    <source>
        <strain evidence="5">Stay&amp;Tobe</strain>
    </source>
</reference>
<dbReference type="PANTHER" id="PTHR14024:SF53">
    <property type="entry name" value="LIPID STORAGE DROPLETS SURFACE-BINDING PROTEIN 2"/>
    <property type="match status" value="1"/>
</dbReference>
<gene>
    <name evidence="5" type="ORF">L9F63_004960</name>
</gene>
<feature type="region of interest" description="Disordered" evidence="4">
    <location>
        <begin position="1"/>
        <end position="20"/>
    </location>
</feature>
<evidence type="ECO:0008006" key="7">
    <source>
        <dbReference type="Google" id="ProtNLM"/>
    </source>
</evidence>
<dbReference type="AlphaFoldDB" id="A0AAD7ZDR5"/>
<reference evidence="5" key="2">
    <citation type="submission" date="2023-05" db="EMBL/GenBank/DDBJ databases">
        <authorList>
            <person name="Fouks B."/>
        </authorList>
    </citation>
    <scope>NUCLEOTIDE SEQUENCE</scope>
    <source>
        <strain evidence="5">Stay&amp;Tobe</strain>
        <tissue evidence="5">Testes</tissue>
    </source>
</reference>
<proteinExistence type="inferred from homology"/>
<evidence type="ECO:0000256" key="3">
    <source>
        <dbReference type="ARBA" id="ARBA00022677"/>
    </source>
</evidence>
<evidence type="ECO:0000313" key="6">
    <source>
        <dbReference type="Proteomes" id="UP001233999"/>
    </source>
</evidence>
<dbReference type="PANTHER" id="PTHR14024">
    <property type="entry name" value="PERILIPIN"/>
    <property type="match status" value="1"/>
</dbReference>
<dbReference type="Pfam" id="PF03036">
    <property type="entry name" value="Perilipin"/>
    <property type="match status" value="1"/>
</dbReference>
<dbReference type="InterPro" id="IPR004279">
    <property type="entry name" value="Perilipin"/>
</dbReference>
<comment type="caution">
    <text evidence="5">The sequence shown here is derived from an EMBL/GenBank/DDBJ whole genome shotgun (WGS) entry which is preliminary data.</text>
</comment>
<sequence length="301" mass="33049">MYRNMAASAEAANETNNGPHLESLDKIMSIPLVEMTWNQSVGLYGKVKEANGLFRWTLSTAEAAVLKAAEQAYPLAKKLEQPIHAVDQTVVKGIEIVEDKLPLIKEPPSHVYDAAKNFVNSALSPTLGTVSAAKEYGTEKVNNLKDATLNKANELLATRYGQIALSGFSTTAALAEKYLDHYFPPTQQEAEREQEQEQESPEAEAEGGQVMNTVHTVGRLSNKFAHRVYNILSSKVRNLNKDDIQEYVNSIATIMHITNHLSTINENLKAATKSKEEDSATKTTSTGKSESKQEQTQSGVI</sequence>
<dbReference type="Proteomes" id="UP001233999">
    <property type="component" value="Unassembled WGS sequence"/>
</dbReference>
<feature type="region of interest" description="Disordered" evidence="4">
    <location>
        <begin position="270"/>
        <end position="301"/>
    </location>
</feature>
<dbReference type="GO" id="GO:0005811">
    <property type="term" value="C:lipid droplet"/>
    <property type="evidence" value="ECO:0007669"/>
    <property type="project" value="UniProtKB-SubCell"/>
</dbReference>
<keyword evidence="6" id="KW-1185">Reference proteome</keyword>
<dbReference type="GO" id="GO:0005829">
    <property type="term" value="C:cytosol"/>
    <property type="evidence" value="ECO:0007669"/>
    <property type="project" value="TreeGrafter"/>
</dbReference>
<accession>A0AAD7ZDR5</accession>
<feature type="region of interest" description="Disordered" evidence="4">
    <location>
        <begin position="187"/>
        <end position="210"/>
    </location>
</feature>
<feature type="compositionally biased region" description="Acidic residues" evidence="4">
    <location>
        <begin position="196"/>
        <end position="205"/>
    </location>
</feature>
<evidence type="ECO:0000256" key="4">
    <source>
        <dbReference type="SAM" id="MobiDB-lite"/>
    </source>
</evidence>
<comment type="similarity">
    <text evidence="2">Belongs to the perilipin family.</text>
</comment>
<evidence type="ECO:0000313" key="5">
    <source>
        <dbReference type="EMBL" id="KAJ9578810.1"/>
    </source>
</evidence>
<dbReference type="GO" id="GO:0010890">
    <property type="term" value="P:positive regulation of triglyceride storage"/>
    <property type="evidence" value="ECO:0007669"/>
    <property type="project" value="TreeGrafter"/>
</dbReference>
<keyword evidence="3" id="KW-0551">Lipid droplet</keyword>
<dbReference type="EMBL" id="JASPKZ010008859">
    <property type="protein sequence ID" value="KAJ9578810.1"/>
    <property type="molecule type" value="Genomic_DNA"/>
</dbReference>
<comment type="subcellular location">
    <subcellularLocation>
        <location evidence="1">Lipid droplet</location>
    </subcellularLocation>
</comment>
<dbReference type="PIRSF" id="PIRSF036881">
    <property type="entry name" value="PAT"/>
    <property type="match status" value="1"/>
</dbReference>
<protein>
    <recommendedName>
        <fullName evidence="7">Lipid storage droplets surface-binding protein 2</fullName>
    </recommendedName>
</protein>